<keyword evidence="2" id="KW-1185">Reference proteome</keyword>
<sequence>MFGCISFCIGDKHIEINGKKFSLGDLTTEFLNLPKDKYAAMREQLELAQSKLSEYMRSKKLSDWYEANKEYIKLDAMICEFPCLELVREETDIFAEAEQFTAQQSMFESDDCELSEHDIEVLNKITAYEDYLENPNNYGGVNKEYYTNTQTEKAFCVTTPQPPIPELPPEKTRALLIYPGNIAVKWKYYKDYCDAYAKALYDINSFNTTIFNFIKFFLSSLNKLDTNNYAMALDDLFNHPRAEKFIANPVEGSGYFTANDPVILRHMPRETFEGSGEYKIYQYYEVESLQALLKMDFYKALEVGYIIRKCEYCGRYFLLKKGYHTKYCDNPAPDNPKYTCAQLGYHRKGIKELQADNPKAQSLRRCYLRIDKDFSRGVITQEEKYKLYRTAQDLYYDATTRSGTTNEEFEEQLASKNLYPLCDVVRKTKPRGRPKSE</sequence>
<evidence type="ECO:0000313" key="1">
    <source>
        <dbReference type="EMBL" id="MBM6921983.1"/>
    </source>
</evidence>
<dbReference type="Proteomes" id="UP000774750">
    <property type="component" value="Unassembled WGS sequence"/>
</dbReference>
<dbReference type="InterPro" id="IPR045722">
    <property type="entry name" value="DUF6076"/>
</dbReference>
<dbReference type="EMBL" id="JACJKY010000038">
    <property type="protein sequence ID" value="MBM6921983.1"/>
    <property type="molecule type" value="Genomic_DNA"/>
</dbReference>
<name>A0A938X8Q1_9FIRM</name>
<protein>
    <submittedName>
        <fullName evidence="1">Uncharacterized protein</fullName>
    </submittedName>
</protein>
<reference evidence="1" key="1">
    <citation type="submission" date="2020-08" db="EMBL/GenBank/DDBJ databases">
        <authorList>
            <person name="Cejkova D."/>
            <person name="Kubasova T."/>
            <person name="Jahodarova E."/>
            <person name="Rychlik I."/>
        </authorList>
    </citation>
    <scope>NUCLEOTIDE SEQUENCE</scope>
    <source>
        <strain evidence="1">An559</strain>
    </source>
</reference>
<reference evidence="1" key="2">
    <citation type="journal article" date="2021" name="Sci. Rep.">
        <title>The distribution of antibiotic resistance genes in chicken gut microbiota commensals.</title>
        <authorList>
            <person name="Juricova H."/>
            <person name="Matiasovicova J."/>
            <person name="Kubasova T."/>
            <person name="Cejkova D."/>
            <person name="Rychlik I."/>
        </authorList>
    </citation>
    <scope>NUCLEOTIDE SEQUENCE</scope>
    <source>
        <strain evidence="1">An559</strain>
    </source>
</reference>
<comment type="caution">
    <text evidence="1">The sequence shown here is derived from an EMBL/GenBank/DDBJ whole genome shotgun (WGS) entry which is preliminary data.</text>
</comment>
<gene>
    <name evidence="1" type="ORF">H6A12_12620</name>
</gene>
<evidence type="ECO:0000313" key="2">
    <source>
        <dbReference type="Proteomes" id="UP000774750"/>
    </source>
</evidence>
<dbReference type="AlphaFoldDB" id="A0A938X8Q1"/>
<organism evidence="1 2">
    <name type="scientific">Merdimmobilis hominis</name>
    <dbReference type="NCBI Taxonomy" id="2897707"/>
    <lineage>
        <taxon>Bacteria</taxon>
        <taxon>Bacillati</taxon>
        <taxon>Bacillota</taxon>
        <taxon>Clostridia</taxon>
        <taxon>Eubacteriales</taxon>
        <taxon>Oscillospiraceae</taxon>
        <taxon>Merdimmobilis</taxon>
    </lineage>
</organism>
<dbReference type="RefSeq" id="WP_087378642.1">
    <property type="nucleotide sequence ID" value="NZ_JACJKY010000038.1"/>
</dbReference>
<proteinExistence type="predicted"/>
<accession>A0A938X8Q1</accession>
<dbReference type="Pfam" id="PF19553">
    <property type="entry name" value="DUF6076"/>
    <property type="match status" value="1"/>
</dbReference>